<gene>
    <name evidence="2" type="ORF">CR203_00570</name>
</gene>
<name>A0A3A9KDM3_9BACI</name>
<dbReference type="InterPro" id="IPR038750">
    <property type="entry name" value="YczE/YyaS-like"/>
</dbReference>
<accession>A0A3A9KDM3</accession>
<protein>
    <recommendedName>
        <fullName evidence="4">YitT family protein</fullName>
    </recommendedName>
</protein>
<keyword evidence="1" id="KW-1133">Transmembrane helix</keyword>
<keyword evidence="3" id="KW-1185">Reference proteome</keyword>
<sequence length="223" mass="24899">MTLAYTRNKHQETPWFRWGVFLFGIIVMSFGIALMISADLGSAPWDVLHIGLTNQFGLTIGSWTIIMGFILLVLATIMTKEWPRLGAYLNMIFVGVFVDIFLILLATPELLVVKICMLVFGIFIMGFGIGIYISPKCGAGPRDSVMLAFSQKTGASVARVRIFMEVLVLIAGWGLGGPVFVGTILFSILIGHVTGFSLNYCQKWMDTRIERKMERRIHVENIN</sequence>
<evidence type="ECO:0000313" key="3">
    <source>
        <dbReference type="Proteomes" id="UP000281498"/>
    </source>
</evidence>
<feature type="transmembrane region" description="Helical" evidence="1">
    <location>
        <begin position="15"/>
        <end position="36"/>
    </location>
</feature>
<feature type="transmembrane region" description="Helical" evidence="1">
    <location>
        <begin position="179"/>
        <end position="201"/>
    </location>
</feature>
<dbReference type="Pfam" id="PF19700">
    <property type="entry name" value="DUF6198"/>
    <property type="match status" value="1"/>
</dbReference>
<proteinExistence type="predicted"/>
<keyword evidence="1" id="KW-0472">Membrane</keyword>
<keyword evidence="1" id="KW-0812">Transmembrane</keyword>
<evidence type="ECO:0000313" key="2">
    <source>
        <dbReference type="EMBL" id="RKL68581.1"/>
    </source>
</evidence>
<dbReference type="PANTHER" id="PTHR40078:SF1">
    <property type="entry name" value="INTEGRAL MEMBRANE PROTEIN"/>
    <property type="match status" value="1"/>
</dbReference>
<dbReference type="EMBL" id="PDOE01000001">
    <property type="protein sequence ID" value="RKL68581.1"/>
    <property type="molecule type" value="Genomic_DNA"/>
</dbReference>
<comment type="caution">
    <text evidence="2">The sequence shown here is derived from an EMBL/GenBank/DDBJ whole genome shotgun (WGS) entry which is preliminary data.</text>
</comment>
<dbReference type="RefSeq" id="WP_110936780.1">
    <property type="nucleotide sequence ID" value="NZ_KZ614146.1"/>
</dbReference>
<feature type="transmembrane region" description="Helical" evidence="1">
    <location>
        <begin position="56"/>
        <end position="78"/>
    </location>
</feature>
<dbReference type="AlphaFoldDB" id="A0A3A9KDM3"/>
<dbReference type="Proteomes" id="UP000281498">
    <property type="component" value="Unassembled WGS sequence"/>
</dbReference>
<dbReference type="PANTHER" id="PTHR40078">
    <property type="entry name" value="INTEGRAL MEMBRANE PROTEIN-RELATED"/>
    <property type="match status" value="1"/>
</dbReference>
<evidence type="ECO:0008006" key="4">
    <source>
        <dbReference type="Google" id="ProtNLM"/>
    </source>
</evidence>
<reference evidence="2 3" key="1">
    <citation type="submission" date="2017-10" db="EMBL/GenBank/DDBJ databases">
        <title>Bacillus sp. nov., a halophilic bacterium isolated from a Keqin Lake.</title>
        <authorList>
            <person name="Wang H."/>
        </authorList>
    </citation>
    <scope>NUCLEOTIDE SEQUENCE [LARGE SCALE GENOMIC DNA]</scope>
    <source>
        <strain evidence="2 3">KCTC 13187</strain>
    </source>
</reference>
<evidence type="ECO:0000256" key="1">
    <source>
        <dbReference type="SAM" id="Phobius"/>
    </source>
</evidence>
<dbReference type="OrthoDB" id="154912at2"/>
<feature type="transmembrane region" description="Helical" evidence="1">
    <location>
        <begin position="111"/>
        <end position="133"/>
    </location>
</feature>
<organism evidence="2 3">
    <name type="scientific">Salipaludibacillus neizhouensis</name>
    <dbReference type="NCBI Taxonomy" id="885475"/>
    <lineage>
        <taxon>Bacteria</taxon>
        <taxon>Bacillati</taxon>
        <taxon>Bacillota</taxon>
        <taxon>Bacilli</taxon>
        <taxon>Bacillales</taxon>
        <taxon>Bacillaceae</taxon>
    </lineage>
</organism>
<feature type="transmembrane region" description="Helical" evidence="1">
    <location>
        <begin position="85"/>
        <end position="105"/>
    </location>
</feature>